<organism evidence="3 4">
    <name type="scientific">Devosia nitrariae</name>
    <dbReference type="NCBI Taxonomy" id="2071872"/>
    <lineage>
        <taxon>Bacteria</taxon>
        <taxon>Pseudomonadati</taxon>
        <taxon>Pseudomonadota</taxon>
        <taxon>Alphaproteobacteria</taxon>
        <taxon>Hyphomicrobiales</taxon>
        <taxon>Devosiaceae</taxon>
        <taxon>Devosia</taxon>
    </lineage>
</organism>
<dbReference type="PANTHER" id="PTHR11786:SF0">
    <property type="entry name" value="ARYLAMINE N-ACETYLTRANSFERASE 4-RELATED"/>
    <property type="match status" value="1"/>
</dbReference>
<name>A0ABQ5W0N7_9HYPH</name>
<dbReference type="PRINTS" id="PR01543">
    <property type="entry name" value="ANATRNSFRASE"/>
</dbReference>
<evidence type="ECO:0000313" key="3">
    <source>
        <dbReference type="EMBL" id="GLQ53436.1"/>
    </source>
</evidence>
<sequence length="277" mass="30499">MSETVNLNAYFERIGFSGSIAPSLATLETLHALHPAVIPFENLNPLLGLPVELDQKSLEKKLLTDRRGGYCFEHNILFMRVLADLDFSVKTLGARVMWNHPPDAVRPVSHMLIAVDISGQTYIADVGFGSLTLTGPLRLRDGAEQATPHETFRFLDKDGTWHLEARIGEDWRLLYTFTLEEFGEADYRPINTVLSTDPASQFRAGLGAAIAPKNERHSLSGTRLSSYRDGALVERRNLLDVGEVKEVLSTTFGITLPASDALDPALERVVAAGRAEA</sequence>
<protein>
    <submittedName>
        <fullName evidence="3">Arylamine N-acetyltransferase</fullName>
    </submittedName>
</protein>
<keyword evidence="4" id="KW-1185">Reference proteome</keyword>
<evidence type="ECO:0000313" key="4">
    <source>
        <dbReference type="Proteomes" id="UP001156691"/>
    </source>
</evidence>
<comment type="caution">
    <text evidence="3">The sequence shown here is derived from an EMBL/GenBank/DDBJ whole genome shotgun (WGS) entry which is preliminary data.</text>
</comment>
<dbReference type="InterPro" id="IPR038765">
    <property type="entry name" value="Papain-like_cys_pep_sf"/>
</dbReference>
<dbReference type="Pfam" id="PF00797">
    <property type="entry name" value="Acetyltransf_2"/>
    <property type="match status" value="1"/>
</dbReference>
<dbReference type="SUPFAM" id="SSF54001">
    <property type="entry name" value="Cysteine proteinases"/>
    <property type="match status" value="1"/>
</dbReference>
<gene>
    <name evidence="3" type="primary">nat</name>
    <name evidence="3" type="ORF">GCM10010862_06940</name>
</gene>
<dbReference type="EMBL" id="BSNS01000003">
    <property type="protein sequence ID" value="GLQ53436.1"/>
    <property type="molecule type" value="Genomic_DNA"/>
</dbReference>
<evidence type="ECO:0000256" key="2">
    <source>
        <dbReference type="RuleBase" id="RU003452"/>
    </source>
</evidence>
<dbReference type="Gene3D" id="2.40.128.150">
    <property type="entry name" value="Cysteine proteinases"/>
    <property type="match status" value="1"/>
</dbReference>
<dbReference type="Proteomes" id="UP001156691">
    <property type="component" value="Unassembled WGS sequence"/>
</dbReference>
<proteinExistence type="inferred from homology"/>
<accession>A0ABQ5W0N7</accession>
<dbReference type="InterPro" id="IPR001447">
    <property type="entry name" value="Arylamine_N-AcTrfase"/>
</dbReference>
<comment type="similarity">
    <text evidence="1 2">Belongs to the arylamine N-acetyltransferase family.</text>
</comment>
<dbReference type="Gene3D" id="3.30.2140.10">
    <property type="entry name" value="Arylamine N-acetyltransferase"/>
    <property type="match status" value="1"/>
</dbReference>
<dbReference type="RefSeq" id="WP_284338880.1">
    <property type="nucleotide sequence ID" value="NZ_BSNS01000003.1"/>
</dbReference>
<dbReference type="PANTHER" id="PTHR11786">
    <property type="entry name" value="N-HYDROXYARYLAMINE O-ACETYLTRANSFERASE"/>
    <property type="match status" value="1"/>
</dbReference>
<evidence type="ECO:0000256" key="1">
    <source>
        <dbReference type="ARBA" id="ARBA00006547"/>
    </source>
</evidence>
<reference evidence="4" key="1">
    <citation type="journal article" date="2019" name="Int. J. Syst. Evol. Microbiol.">
        <title>The Global Catalogue of Microorganisms (GCM) 10K type strain sequencing project: providing services to taxonomists for standard genome sequencing and annotation.</title>
        <authorList>
            <consortium name="The Broad Institute Genomics Platform"/>
            <consortium name="The Broad Institute Genome Sequencing Center for Infectious Disease"/>
            <person name="Wu L."/>
            <person name="Ma J."/>
        </authorList>
    </citation>
    <scope>NUCLEOTIDE SEQUENCE [LARGE SCALE GENOMIC DNA]</scope>
    <source>
        <strain evidence="4">NBRC 112416</strain>
    </source>
</reference>